<dbReference type="PANTHER" id="PTHR43575">
    <property type="entry name" value="PROTEIN ABCI7, CHLOROPLASTIC"/>
    <property type="match status" value="1"/>
</dbReference>
<dbReference type="Proteomes" id="UP000653305">
    <property type="component" value="Unassembled WGS sequence"/>
</dbReference>
<dbReference type="InterPro" id="IPR055346">
    <property type="entry name" value="Fe-S_cluster_assembly_SufBD"/>
</dbReference>
<comment type="caution">
    <text evidence="4">The sequence shown here is derived from an EMBL/GenBank/DDBJ whole genome shotgun (WGS) entry which is preliminary data.</text>
</comment>
<feature type="domain" description="SUF system FeS cluster assembly SufBD core" evidence="2">
    <location>
        <begin position="213"/>
        <end position="284"/>
    </location>
</feature>
<dbReference type="Pfam" id="PF19295">
    <property type="entry name" value="SufBD_N"/>
    <property type="match status" value="1"/>
</dbReference>
<feature type="domain" description="SUF system FeS cluster assembly SufBD core" evidence="2">
    <location>
        <begin position="325"/>
        <end position="483"/>
    </location>
</feature>
<dbReference type="EMBL" id="BMAC01000100">
    <property type="protein sequence ID" value="GFP85161.1"/>
    <property type="molecule type" value="Genomic_DNA"/>
</dbReference>
<evidence type="ECO:0000313" key="5">
    <source>
        <dbReference type="Proteomes" id="UP000653305"/>
    </source>
</evidence>
<dbReference type="PANTHER" id="PTHR43575:SF1">
    <property type="entry name" value="PROTEIN ABCI7, CHLOROPLASTIC"/>
    <property type="match status" value="1"/>
</dbReference>
<proteinExistence type="predicted"/>
<reference evidence="4" key="1">
    <citation type="submission" date="2020-07" db="EMBL/GenBank/DDBJ databases">
        <title>Ethylene signaling mediates host invasion by parasitic plants.</title>
        <authorList>
            <person name="Yoshida S."/>
        </authorList>
    </citation>
    <scope>NUCLEOTIDE SEQUENCE</scope>
    <source>
        <strain evidence="4">Okayama</strain>
    </source>
</reference>
<dbReference type="OrthoDB" id="2510at2759"/>
<feature type="domain" description="SUF system FeS cluster assembly SufBD N-terminal" evidence="3">
    <location>
        <begin position="55"/>
        <end position="196"/>
    </location>
</feature>
<evidence type="ECO:0000256" key="1">
    <source>
        <dbReference type="SAM" id="MobiDB-lite"/>
    </source>
</evidence>
<sequence>MDAAVVRQQTAANHQYQNLRPTPDARSPIRPSTFFGWQETLEDSIASSSSASPPPPLQKLRDISSQSLLSTPWPSRKDEPFRFTDTSFIKNSNIQPIPPSSTQSLASLCVSADNLNPGLAIVDGYLVDSLSQLPELPDGVFVGALSRLDSEDIMEKVSKYISSFQGDLFWSLNGVGAQDIIVVYVPEGCKVERPLNLRFVSLNGSDKDSKTLPISNPRVLVLVERHGEISIVEEYSGGDGDDDRCYWTNSVMEIVIGDAAKVSHSYIQTQSFGAAHVKWTSVRQVLGCYGRRGIDAVIAWIHGFAQVLLVCEFDDLRCHLLILSESKSVYELSEVSTGGKLSRHNLHVQQEGTDTVTELSTFHLSIGDQIQDLHSKLILDHPRGVSRQLHKCIVAHSQGQAVFDGNVQVNRDAQQTDAGQLTRSLLLQPRATVNVKPNLQIIADDVKCSHGAAISDLEENQLFYFQARGIDIEAARRALISSFAAEVIERFPDTCVRKKVEGLIGTLLDSALASRQEEK</sequence>
<dbReference type="AlphaFoldDB" id="A0A830BSV2"/>
<organism evidence="4 5">
    <name type="scientific">Phtheirospermum japonicum</name>
    <dbReference type="NCBI Taxonomy" id="374723"/>
    <lineage>
        <taxon>Eukaryota</taxon>
        <taxon>Viridiplantae</taxon>
        <taxon>Streptophyta</taxon>
        <taxon>Embryophyta</taxon>
        <taxon>Tracheophyta</taxon>
        <taxon>Spermatophyta</taxon>
        <taxon>Magnoliopsida</taxon>
        <taxon>eudicotyledons</taxon>
        <taxon>Gunneridae</taxon>
        <taxon>Pentapetalae</taxon>
        <taxon>asterids</taxon>
        <taxon>lamiids</taxon>
        <taxon>Lamiales</taxon>
        <taxon>Orobanchaceae</taxon>
        <taxon>Orobanchaceae incertae sedis</taxon>
        <taxon>Phtheirospermum</taxon>
    </lineage>
</organism>
<evidence type="ECO:0000313" key="4">
    <source>
        <dbReference type="EMBL" id="GFP85161.1"/>
    </source>
</evidence>
<dbReference type="InterPro" id="IPR000825">
    <property type="entry name" value="SUF_FeS_clus_asmbl_SufBD_core"/>
</dbReference>
<feature type="region of interest" description="Disordered" evidence="1">
    <location>
        <begin position="1"/>
        <end position="31"/>
    </location>
</feature>
<dbReference type="InterPro" id="IPR037284">
    <property type="entry name" value="SUF_FeS_clus_asmbl_SufBD_sf"/>
</dbReference>
<evidence type="ECO:0000259" key="3">
    <source>
        <dbReference type="Pfam" id="PF19295"/>
    </source>
</evidence>
<keyword evidence="5" id="KW-1185">Reference proteome</keyword>
<protein>
    <submittedName>
        <fullName evidence="4">Protein abci7 chloroplastic</fullName>
    </submittedName>
</protein>
<dbReference type="SUPFAM" id="SSF101960">
    <property type="entry name" value="Stabilizer of iron transporter SufD"/>
    <property type="match status" value="2"/>
</dbReference>
<accession>A0A830BSV2</accession>
<evidence type="ECO:0000259" key="2">
    <source>
        <dbReference type="Pfam" id="PF01458"/>
    </source>
</evidence>
<dbReference type="GO" id="GO:0016226">
    <property type="term" value="P:iron-sulfur cluster assembly"/>
    <property type="evidence" value="ECO:0007669"/>
    <property type="project" value="InterPro"/>
</dbReference>
<name>A0A830BSV2_9LAMI</name>
<dbReference type="InterPro" id="IPR045595">
    <property type="entry name" value="SufBD_N"/>
</dbReference>
<feature type="compositionally biased region" description="Polar residues" evidence="1">
    <location>
        <begin position="7"/>
        <end position="20"/>
    </location>
</feature>
<gene>
    <name evidence="4" type="ORF">PHJA_000659900</name>
</gene>
<dbReference type="Pfam" id="PF01458">
    <property type="entry name" value="SUFBD_core"/>
    <property type="match status" value="2"/>
</dbReference>